<dbReference type="Pfam" id="PF00172">
    <property type="entry name" value="Zn_clus"/>
    <property type="match status" value="1"/>
</dbReference>
<evidence type="ECO:0000256" key="1">
    <source>
        <dbReference type="ARBA" id="ARBA00023015"/>
    </source>
</evidence>
<dbReference type="GO" id="GO:0003677">
    <property type="term" value="F:DNA binding"/>
    <property type="evidence" value="ECO:0007669"/>
    <property type="project" value="UniProtKB-KW"/>
</dbReference>
<feature type="region of interest" description="Disordered" evidence="5">
    <location>
        <begin position="125"/>
        <end position="172"/>
    </location>
</feature>
<dbReference type="GO" id="GO:0000981">
    <property type="term" value="F:DNA-binding transcription factor activity, RNA polymerase II-specific"/>
    <property type="evidence" value="ECO:0007669"/>
    <property type="project" value="InterPro"/>
</dbReference>
<gene>
    <name evidence="7" type="ORF">Naga_100146g2</name>
</gene>
<feature type="compositionally biased region" description="Basic residues" evidence="5">
    <location>
        <begin position="208"/>
        <end position="220"/>
    </location>
</feature>
<dbReference type="EMBL" id="AZIL01001035">
    <property type="protein sequence ID" value="EWM25191.1"/>
    <property type="molecule type" value="Genomic_DNA"/>
</dbReference>
<dbReference type="PROSITE" id="PS50048">
    <property type="entry name" value="ZN2_CY6_FUNGAL_2"/>
    <property type="match status" value="1"/>
</dbReference>
<feature type="region of interest" description="Disordered" evidence="5">
    <location>
        <begin position="414"/>
        <end position="440"/>
    </location>
</feature>
<feature type="domain" description="Zn(2)-C6 fungal-type" evidence="6">
    <location>
        <begin position="77"/>
        <end position="105"/>
    </location>
</feature>
<dbReference type="Proteomes" id="UP000019335">
    <property type="component" value="Chromosome 12"/>
</dbReference>
<dbReference type="SMART" id="SM00066">
    <property type="entry name" value="GAL4"/>
    <property type="match status" value="1"/>
</dbReference>
<dbReference type="PANTHER" id="PTHR47424">
    <property type="entry name" value="REGULATORY PROTEIN GAL4"/>
    <property type="match status" value="1"/>
</dbReference>
<dbReference type="SUPFAM" id="SSF57701">
    <property type="entry name" value="Zn2/Cys6 DNA-binding domain"/>
    <property type="match status" value="1"/>
</dbReference>
<sequence length="572" mass="63063">MREEENKGQHHVHEEEEQKKAMKCGTMISSKNPSAACRTFWMAGQPLDPMVAQRKGDAPGGGEVQRAPRRRLRDGRTCLECKRSKVKCDRKQPSCTRCARSNLKCLPQKRKPGRPRWGPYISIMGDSRGGPSSTSLPPPRTWLGPSGPTLVPALPSSERPRGVTGGREGGLDRLPVSKAVTQTAPGMHMLYQLQQQQERQQQEQQLQQHHHHYHHHHHQQGQHQEQQPRRGGPTPQTQSAWHRKPSHPSLVAASVTPRTQDPETGGGQRMGRGEEGVRKEGGGDQDGTFLSRIAAFLQQNTLQGTKPRATLHTWHHWGQYHGQDGTKGLLPLLSVLMQVSLPPSRPPSTAARTFQASGGGGGLRGCEEVTKGGDSEGMVTQKTIDWEKGGEEGGFEGRKMREMMRARWLAIKSQTIKQEKGEGGGGGKGGGNRTDASPSDEERMLTFLRVGKGISHCGPACCTIGFHRDAGVSVDVNERFENRFMSRNSLQASTLIPPLLWQQCIASESRDAYVDIFLNLVFGPSPVPTEVRSELLVQDRGGVIVPARVCLRYFVSDNGNMHAIMLAIEPYR</sequence>
<evidence type="ECO:0000256" key="5">
    <source>
        <dbReference type="SAM" id="MobiDB-lite"/>
    </source>
</evidence>
<feature type="region of interest" description="Disordered" evidence="5">
    <location>
        <begin position="50"/>
        <end position="73"/>
    </location>
</feature>
<dbReference type="InterPro" id="IPR036864">
    <property type="entry name" value="Zn2-C6_fun-type_DNA-bd_sf"/>
</dbReference>
<name>W7TX08_9STRA</name>
<feature type="compositionally biased region" description="Low complexity" evidence="5">
    <location>
        <begin position="194"/>
        <end position="207"/>
    </location>
</feature>
<proteinExistence type="predicted"/>
<organism evidence="7 8">
    <name type="scientific">Nannochloropsis gaditana</name>
    <dbReference type="NCBI Taxonomy" id="72520"/>
    <lineage>
        <taxon>Eukaryota</taxon>
        <taxon>Sar</taxon>
        <taxon>Stramenopiles</taxon>
        <taxon>Ochrophyta</taxon>
        <taxon>Eustigmatophyceae</taxon>
        <taxon>Eustigmatales</taxon>
        <taxon>Monodopsidaceae</taxon>
        <taxon>Nannochloropsis</taxon>
    </lineage>
</organism>
<protein>
    <submittedName>
        <fullName evidence="7">C6 finger domain-containing protein</fullName>
    </submittedName>
</protein>
<evidence type="ECO:0000256" key="4">
    <source>
        <dbReference type="ARBA" id="ARBA00023242"/>
    </source>
</evidence>
<evidence type="ECO:0000256" key="2">
    <source>
        <dbReference type="ARBA" id="ARBA00023125"/>
    </source>
</evidence>
<reference evidence="7 8" key="1">
    <citation type="journal article" date="2014" name="Mol. Plant">
        <title>Chromosome Scale Genome Assembly and Transcriptome Profiling of Nannochloropsis gaditana in Nitrogen Depletion.</title>
        <authorList>
            <person name="Corteggiani Carpinelli E."/>
            <person name="Telatin A."/>
            <person name="Vitulo N."/>
            <person name="Forcato C."/>
            <person name="D'Angelo M."/>
            <person name="Schiavon R."/>
            <person name="Vezzi A."/>
            <person name="Giacometti G.M."/>
            <person name="Morosinotto T."/>
            <person name="Valle G."/>
        </authorList>
    </citation>
    <scope>NUCLEOTIDE SEQUENCE [LARGE SCALE GENOMIC DNA]</scope>
    <source>
        <strain evidence="7 8">B-31</strain>
    </source>
</reference>
<dbReference type="CDD" id="cd00067">
    <property type="entry name" value="GAL4"/>
    <property type="match status" value="1"/>
</dbReference>
<accession>W7TX08</accession>
<evidence type="ECO:0000313" key="8">
    <source>
        <dbReference type="Proteomes" id="UP000019335"/>
    </source>
</evidence>
<keyword evidence="4" id="KW-0539">Nucleus</keyword>
<feature type="region of interest" description="Disordered" evidence="5">
    <location>
        <begin position="194"/>
        <end position="287"/>
    </location>
</feature>
<feature type="compositionally biased region" description="Gly residues" evidence="5">
    <location>
        <begin position="423"/>
        <end position="432"/>
    </location>
</feature>
<keyword evidence="1" id="KW-0805">Transcription regulation</keyword>
<feature type="region of interest" description="Disordered" evidence="5">
    <location>
        <begin position="1"/>
        <end position="24"/>
    </location>
</feature>
<keyword evidence="3" id="KW-0804">Transcription</keyword>
<dbReference type="AlphaFoldDB" id="W7TX08"/>
<evidence type="ECO:0000256" key="3">
    <source>
        <dbReference type="ARBA" id="ARBA00023163"/>
    </source>
</evidence>
<keyword evidence="2" id="KW-0238">DNA-binding</keyword>
<dbReference type="PANTHER" id="PTHR47424:SF3">
    <property type="entry name" value="REGULATORY PROTEIN GAL4"/>
    <property type="match status" value="1"/>
</dbReference>
<feature type="compositionally biased region" description="Basic and acidic residues" evidence="5">
    <location>
        <begin position="1"/>
        <end position="20"/>
    </location>
</feature>
<dbReference type="Gene3D" id="4.10.240.10">
    <property type="entry name" value="Zn(2)-C6 fungal-type DNA-binding domain"/>
    <property type="match status" value="1"/>
</dbReference>
<dbReference type="OrthoDB" id="435881at2759"/>
<feature type="region of interest" description="Disordered" evidence="5">
    <location>
        <begin position="343"/>
        <end position="363"/>
    </location>
</feature>
<evidence type="ECO:0000259" key="6">
    <source>
        <dbReference type="PROSITE" id="PS50048"/>
    </source>
</evidence>
<dbReference type="PROSITE" id="PS00463">
    <property type="entry name" value="ZN2_CY6_FUNGAL_1"/>
    <property type="match status" value="1"/>
</dbReference>
<feature type="compositionally biased region" description="Basic and acidic residues" evidence="5">
    <location>
        <begin position="271"/>
        <end position="282"/>
    </location>
</feature>
<dbReference type="GO" id="GO:0008270">
    <property type="term" value="F:zinc ion binding"/>
    <property type="evidence" value="ECO:0007669"/>
    <property type="project" value="InterPro"/>
</dbReference>
<comment type="caution">
    <text evidence="7">The sequence shown here is derived from an EMBL/GenBank/DDBJ whole genome shotgun (WGS) entry which is preliminary data.</text>
</comment>
<keyword evidence="8" id="KW-1185">Reference proteome</keyword>
<dbReference type="InterPro" id="IPR001138">
    <property type="entry name" value="Zn2Cys6_DnaBD"/>
</dbReference>
<evidence type="ECO:0000313" key="7">
    <source>
        <dbReference type="EMBL" id="EWM25191.1"/>
    </source>
</evidence>
<dbReference type="InterPro" id="IPR051127">
    <property type="entry name" value="Fungal_SecMet_Regulators"/>
</dbReference>